<accession>A0A7V5PQT4</accession>
<keyword evidence="2" id="KW-0274">FAD</keyword>
<dbReference type="PROSITE" id="PS51387">
    <property type="entry name" value="FAD_PCMH"/>
    <property type="match status" value="1"/>
</dbReference>
<gene>
    <name evidence="5" type="ORF">ENJ89_09525</name>
</gene>
<dbReference type="Proteomes" id="UP000886124">
    <property type="component" value="Unassembled WGS sequence"/>
</dbReference>
<dbReference type="InterPro" id="IPR051312">
    <property type="entry name" value="Diverse_Substr_Oxidored"/>
</dbReference>
<dbReference type="InterPro" id="IPR002346">
    <property type="entry name" value="Mopterin_DH_FAD-bd"/>
</dbReference>
<proteinExistence type="predicted"/>
<dbReference type="GO" id="GO:0071949">
    <property type="term" value="F:FAD binding"/>
    <property type="evidence" value="ECO:0007669"/>
    <property type="project" value="InterPro"/>
</dbReference>
<dbReference type="Gene3D" id="3.30.465.10">
    <property type="match status" value="1"/>
</dbReference>
<evidence type="ECO:0000259" key="4">
    <source>
        <dbReference type="PROSITE" id="PS51387"/>
    </source>
</evidence>
<dbReference type="Pfam" id="PF03450">
    <property type="entry name" value="CO_deh_flav_C"/>
    <property type="match status" value="1"/>
</dbReference>
<organism evidence="5">
    <name type="scientific">Caldithrix abyssi</name>
    <dbReference type="NCBI Taxonomy" id="187145"/>
    <lineage>
        <taxon>Bacteria</taxon>
        <taxon>Pseudomonadati</taxon>
        <taxon>Calditrichota</taxon>
        <taxon>Calditrichia</taxon>
        <taxon>Calditrichales</taxon>
        <taxon>Calditrichaceae</taxon>
        <taxon>Caldithrix</taxon>
    </lineage>
</organism>
<dbReference type="InterPro" id="IPR036683">
    <property type="entry name" value="CO_DH_flav_C_dom_sf"/>
</dbReference>
<evidence type="ECO:0000256" key="1">
    <source>
        <dbReference type="ARBA" id="ARBA00022630"/>
    </source>
</evidence>
<dbReference type="InterPro" id="IPR036318">
    <property type="entry name" value="FAD-bd_PCMH-like_sf"/>
</dbReference>
<dbReference type="SUPFAM" id="SSF55447">
    <property type="entry name" value="CO dehydrogenase flavoprotein C-terminal domain-like"/>
    <property type="match status" value="1"/>
</dbReference>
<keyword evidence="3" id="KW-0560">Oxidoreductase</keyword>
<dbReference type="InterPro" id="IPR016169">
    <property type="entry name" value="FAD-bd_PCMH_sub2"/>
</dbReference>
<dbReference type="InterPro" id="IPR016166">
    <property type="entry name" value="FAD-bd_PCMH"/>
</dbReference>
<sequence>MAKNEITVFRLRSLDELDALALDKSRSLTYVAGATDLMVQTAKWKQVSHLVDLTAVSELHDTIEVSDGGVKIGAAVDYSRIINHPVIAGRLPLLVEACRQIGSVQIQNRGSLGGNIANASPAGDSLPVLAVLDASLWIGPRKNGAFEILKLDQVMTGPGQTVLKDNRYIAFIEIPFPEQDGQFRAFRKVGQRKAMAISKLSLAVLGWRKNGVVRQIRISTGSVAPRITRHPRTEQILTGKNVTEETID</sequence>
<comment type="caution">
    <text evidence="5">The sequence shown here is derived from an EMBL/GenBank/DDBJ whole genome shotgun (WGS) entry which is preliminary data.</text>
</comment>
<dbReference type="PANTHER" id="PTHR42659">
    <property type="entry name" value="XANTHINE DEHYDROGENASE SUBUNIT C-RELATED"/>
    <property type="match status" value="1"/>
</dbReference>
<dbReference type="PANTHER" id="PTHR42659:SF2">
    <property type="entry name" value="XANTHINE DEHYDROGENASE SUBUNIT C-RELATED"/>
    <property type="match status" value="1"/>
</dbReference>
<dbReference type="EMBL" id="DROD01000605">
    <property type="protein sequence ID" value="HHJ53421.1"/>
    <property type="molecule type" value="Genomic_DNA"/>
</dbReference>
<dbReference type="AlphaFoldDB" id="A0A7V5PQT4"/>
<dbReference type="GO" id="GO:0016491">
    <property type="term" value="F:oxidoreductase activity"/>
    <property type="evidence" value="ECO:0007669"/>
    <property type="project" value="UniProtKB-KW"/>
</dbReference>
<feature type="non-terminal residue" evidence="5">
    <location>
        <position position="248"/>
    </location>
</feature>
<name>A0A7V5PQT4_CALAY</name>
<evidence type="ECO:0000256" key="3">
    <source>
        <dbReference type="ARBA" id="ARBA00023002"/>
    </source>
</evidence>
<dbReference type="Pfam" id="PF00941">
    <property type="entry name" value="FAD_binding_5"/>
    <property type="match status" value="1"/>
</dbReference>
<dbReference type="Gene3D" id="3.30.390.50">
    <property type="entry name" value="CO dehydrogenase flavoprotein, C-terminal domain"/>
    <property type="match status" value="1"/>
</dbReference>
<protein>
    <recommendedName>
        <fullName evidence="4">FAD-binding PCMH-type domain-containing protein</fullName>
    </recommendedName>
</protein>
<reference evidence="5" key="1">
    <citation type="journal article" date="2020" name="mSystems">
        <title>Genome- and Community-Level Interaction Insights into Carbon Utilization and Element Cycling Functions of Hydrothermarchaeota in Hydrothermal Sediment.</title>
        <authorList>
            <person name="Zhou Z."/>
            <person name="Liu Y."/>
            <person name="Xu W."/>
            <person name="Pan J."/>
            <person name="Luo Z.H."/>
            <person name="Li M."/>
        </authorList>
    </citation>
    <scope>NUCLEOTIDE SEQUENCE [LARGE SCALE GENOMIC DNA]</scope>
    <source>
        <strain evidence="5">HyVt-527</strain>
    </source>
</reference>
<dbReference type="SUPFAM" id="SSF56176">
    <property type="entry name" value="FAD-binding/transporter-associated domain-like"/>
    <property type="match status" value="1"/>
</dbReference>
<dbReference type="InterPro" id="IPR005107">
    <property type="entry name" value="CO_DH_flav_C"/>
</dbReference>
<evidence type="ECO:0000256" key="2">
    <source>
        <dbReference type="ARBA" id="ARBA00022827"/>
    </source>
</evidence>
<evidence type="ECO:0000313" key="5">
    <source>
        <dbReference type="EMBL" id="HHJ53421.1"/>
    </source>
</evidence>
<feature type="domain" description="FAD-binding PCMH-type" evidence="4">
    <location>
        <begin position="1"/>
        <end position="223"/>
    </location>
</feature>
<keyword evidence="1" id="KW-0285">Flavoprotein</keyword>